<comment type="caution">
    <text evidence="2">The sequence shown here is derived from an EMBL/GenBank/DDBJ whole genome shotgun (WGS) entry which is preliminary data.</text>
</comment>
<dbReference type="EMBL" id="WWNE01000008">
    <property type="protein sequence ID" value="NBG66545.1"/>
    <property type="molecule type" value="Genomic_DNA"/>
</dbReference>
<proteinExistence type="predicted"/>
<feature type="chain" id="PRO_5026859583" evidence="1">
    <location>
        <begin position="20"/>
        <end position="143"/>
    </location>
</feature>
<evidence type="ECO:0000313" key="3">
    <source>
        <dbReference type="Proteomes" id="UP000470771"/>
    </source>
</evidence>
<reference evidence="2 3" key="1">
    <citation type="submission" date="2019-12" db="EMBL/GenBank/DDBJ databases">
        <authorList>
            <person name="Zhao J."/>
        </authorList>
    </citation>
    <scope>NUCLEOTIDE SEQUENCE [LARGE SCALE GENOMIC DNA]</scope>
    <source>
        <strain evidence="2 3">S-15</strain>
    </source>
</reference>
<dbReference type="RefSeq" id="WP_160633504.1">
    <property type="nucleotide sequence ID" value="NZ_WWNE01000008.1"/>
</dbReference>
<dbReference type="Proteomes" id="UP000470771">
    <property type="component" value="Unassembled WGS sequence"/>
</dbReference>
<organism evidence="2 3">
    <name type="scientific">Acidiluteibacter ferrifornacis</name>
    <dbReference type="NCBI Taxonomy" id="2692424"/>
    <lineage>
        <taxon>Bacteria</taxon>
        <taxon>Pseudomonadati</taxon>
        <taxon>Bacteroidota</taxon>
        <taxon>Flavobacteriia</taxon>
        <taxon>Flavobacteriales</taxon>
        <taxon>Cryomorphaceae</taxon>
        <taxon>Acidiluteibacter</taxon>
    </lineage>
</organism>
<name>A0A6N9NQ73_9FLAO</name>
<dbReference type="AlphaFoldDB" id="A0A6N9NQ73"/>
<gene>
    <name evidence="2" type="ORF">GQN54_10490</name>
</gene>
<keyword evidence="1" id="KW-0732">Signal</keyword>
<evidence type="ECO:0000256" key="1">
    <source>
        <dbReference type="SAM" id="SignalP"/>
    </source>
</evidence>
<keyword evidence="3" id="KW-1185">Reference proteome</keyword>
<protein>
    <submittedName>
        <fullName evidence="2">Uncharacterized protein</fullName>
    </submittedName>
</protein>
<accession>A0A6N9NQ73</accession>
<feature type="signal peptide" evidence="1">
    <location>
        <begin position="1"/>
        <end position="19"/>
    </location>
</feature>
<evidence type="ECO:0000313" key="2">
    <source>
        <dbReference type="EMBL" id="NBG66545.1"/>
    </source>
</evidence>
<sequence>MKLFLAATFTLLTFMSLNAQDDSNCYQEYAKIFETRGANFVEDGTYDDVVITVRKGTFADCFIGKVTVSNGKIDGNNIQIQMIDKTFEPLDKKSKYDKFLKITNGISKTMVTVEDELINVMFVKSIKPKRKAYNRAPSPTMID</sequence>